<sequence length="139" mass="15638">MSAVVITTPASGAVHGQTIETIDEAMIERVVHAFYARIRQDALLGPIFEARIHDWGTHLGRMCAFWSAVMLKTGRYHGTPMQKHMTLPVEPDHFALWLDLFAETTHGICPEEAPRFVAAARRIAQSLELGIGTYRNRHF</sequence>
<accession>A0ABS9DXV0</accession>
<dbReference type="Pfam" id="PF01152">
    <property type="entry name" value="Bac_globin"/>
    <property type="match status" value="1"/>
</dbReference>
<organism evidence="5 6">
    <name type="scientific">Acidiphilium iwatense</name>
    <dbReference type="NCBI Taxonomy" id="768198"/>
    <lineage>
        <taxon>Bacteria</taxon>
        <taxon>Pseudomonadati</taxon>
        <taxon>Pseudomonadota</taxon>
        <taxon>Alphaproteobacteria</taxon>
        <taxon>Acetobacterales</taxon>
        <taxon>Acidocellaceae</taxon>
        <taxon>Acidiphilium</taxon>
    </lineage>
</organism>
<dbReference type="Proteomes" id="UP001521209">
    <property type="component" value="Unassembled WGS sequence"/>
</dbReference>
<protein>
    <submittedName>
        <fullName evidence="5">Group III truncated hemoglobin</fullName>
    </submittedName>
</protein>
<dbReference type="Gene3D" id="1.10.490.10">
    <property type="entry name" value="Globins"/>
    <property type="match status" value="1"/>
</dbReference>
<keyword evidence="4" id="KW-0408">Iron</keyword>
<dbReference type="CDD" id="cd08916">
    <property type="entry name" value="TrHb3_P"/>
    <property type="match status" value="1"/>
</dbReference>
<keyword evidence="3" id="KW-0479">Metal-binding</keyword>
<evidence type="ECO:0000313" key="5">
    <source>
        <dbReference type="EMBL" id="MCF3947565.1"/>
    </source>
</evidence>
<keyword evidence="2" id="KW-0349">Heme</keyword>
<evidence type="ECO:0000256" key="4">
    <source>
        <dbReference type="ARBA" id="ARBA00023004"/>
    </source>
</evidence>
<dbReference type="EMBL" id="JAKGBZ010000025">
    <property type="protein sequence ID" value="MCF3947565.1"/>
    <property type="molecule type" value="Genomic_DNA"/>
</dbReference>
<proteinExistence type="predicted"/>
<reference evidence="5 6" key="1">
    <citation type="submission" date="2022-01" db="EMBL/GenBank/DDBJ databases">
        <authorList>
            <person name="Won M."/>
            <person name="Kim S.-J."/>
            <person name="Kwon S.-W."/>
        </authorList>
    </citation>
    <scope>NUCLEOTIDE SEQUENCE [LARGE SCALE GENOMIC DNA]</scope>
    <source>
        <strain evidence="5 6">KCTC 23505</strain>
    </source>
</reference>
<dbReference type="RefSeq" id="WP_235704815.1">
    <property type="nucleotide sequence ID" value="NZ_JAKGBZ010000025.1"/>
</dbReference>
<dbReference type="SUPFAM" id="SSF46458">
    <property type="entry name" value="Globin-like"/>
    <property type="match status" value="1"/>
</dbReference>
<evidence type="ECO:0000256" key="1">
    <source>
        <dbReference type="ARBA" id="ARBA00022448"/>
    </source>
</evidence>
<dbReference type="InterPro" id="IPR001486">
    <property type="entry name" value="Hemoglobin_trunc"/>
</dbReference>
<dbReference type="InterPro" id="IPR012292">
    <property type="entry name" value="Globin/Proto"/>
</dbReference>
<name>A0ABS9DXV0_9PROT</name>
<gene>
    <name evidence="5" type="ORF">L2A60_12850</name>
</gene>
<dbReference type="InterPro" id="IPR009050">
    <property type="entry name" value="Globin-like_sf"/>
</dbReference>
<keyword evidence="6" id="KW-1185">Reference proteome</keyword>
<keyword evidence="1" id="KW-0813">Transport</keyword>
<evidence type="ECO:0000256" key="2">
    <source>
        <dbReference type="ARBA" id="ARBA00022617"/>
    </source>
</evidence>
<comment type="caution">
    <text evidence="5">The sequence shown here is derived from an EMBL/GenBank/DDBJ whole genome shotgun (WGS) entry which is preliminary data.</text>
</comment>
<evidence type="ECO:0000313" key="6">
    <source>
        <dbReference type="Proteomes" id="UP001521209"/>
    </source>
</evidence>
<evidence type="ECO:0000256" key="3">
    <source>
        <dbReference type="ARBA" id="ARBA00022723"/>
    </source>
</evidence>